<gene>
    <name evidence="8" type="ORF">IV02_25125</name>
</gene>
<dbReference type="InterPro" id="IPR052162">
    <property type="entry name" value="Sensor_kinase/Photoreceptor"/>
</dbReference>
<dbReference type="PROSITE" id="PS50113">
    <property type="entry name" value="PAC"/>
    <property type="match status" value="1"/>
</dbReference>
<keyword evidence="4" id="KW-0808">Transferase</keyword>
<dbReference type="InterPro" id="IPR001610">
    <property type="entry name" value="PAC"/>
</dbReference>
<evidence type="ECO:0000256" key="5">
    <source>
        <dbReference type="ARBA" id="ARBA00022777"/>
    </source>
</evidence>
<evidence type="ECO:0000313" key="9">
    <source>
        <dbReference type="Proteomes" id="UP000028643"/>
    </source>
</evidence>
<evidence type="ECO:0000256" key="3">
    <source>
        <dbReference type="ARBA" id="ARBA00022553"/>
    </source>
</evidence>
<dbReference type="PROSITE" id="PS50112">
    <property type="entry name" value="PAS"/>
    <property type="match status" value="1"/>
</dbReference>
<dbReference type="Gene3D" id="3.30.565.10">
    <property type="entry name" value="Histidine kinase-like ATPase, C-terminal domain"/>
    <property type="match status" value="1"/>
</dbReference>
<proteinExistence type="predicted"/>
<dbReference type="RefSeq" id="WP_047578569.1">
    <property type="nucleotide sequence ID" value="NZ_JPQT01000136.1"/>
</dbReference>
<dbReference type="InterPro" id="IPR000700">
    <property type="entry name" value="PAS-assoc_C"/>
</dbReference>
<organism evidence="8 9">
    <name type="scientific">Pseudomonas syringae</name>
    <dbReference type="NCBI Taxonomy" id="317"/>
    <lineage>
        <taxon>Bacteria</taxon>
        <taxon>Pseudomonadati</taxon>
        <taxon>Pseudomonadota</taxon>
        <taxon>Gammaproteobacteria</taxon>
        <taxon>Pseudomonadales</taxon>
        <taxon>Pseudomonadaceae</taxon>
        <taxon>Pseudomonas</taxon>
    </lineage>
</organism>
<dbReference type="FunFam" id="3.30.450.20:FF:000099">
    <property type="entry name" value="Sensory box sensor histidine kinase"/>
    <property type="match status" value="1"/>
</dbReference>
<feature type="domain" description="PAC" evidence="7">
    <location>
        <begin position="88"/>
        <end position="139"/>
    </location>
</feature>
<comment type="catalytic activity">
    <reaction evidence="1">
        <text>ATP + protein L-histidine = ADP + protein N-phospho-L-histidine.</text>
        <dbReference type="EC" id="2.7.13.3"/>
    </reaction>
</comment>
<name>A0A085UTG1_PSESX</name>
<keyword evidence="5" id="KW-0418">Kinase</keyword>
<evidence type="ECO:0000256" key="4">
    <source>
        <dbReference type="ARBA" id="ARBA00022679"/>
    </source>
</evidence>
<dbReference type="SMART" id="SM00091">
    <property type="entry name" value="PAS"/>
    <property type="match status" value="1"/>
</dbReference>
<dbReference type="CDD" id="cd00130">
    <property type="entry name" value="PAS"/>
    <property type="match status" value="1"/>
</dbReference>
<dbReference type="SUPFAM" id="SSF55785">
    <property type="entry name" value="PYP-like sensor domain (PAS domain)"/>
    <property type="match status" value="1"/>
</dbReference>
<dbReference type="InterPro" id="IPR000014">
    <property type="entry name" value="PAS"/>
</dbReference>
<dbReference type="PANTHER" id="PTHR43304:SF1">
    <property type="entry name" value="PAC DOMAIN-CONTAINING PROTEIN"/>
    <property type="match status" value="1"/>
</dbReference>
<dbReference type="InterPro" id="IPR003594">
    <property type="entry name" value="HATPase_dom"/>
</dbReference>
<dbReference type="Pfam" id="PF02518">
    <property type="entry name" value="HATPase_c"/>
    <property type="match status" value="1"/>
</dbReference>
<dbReference type="InterPro" id="IPR013655">
    <property type="entry name" value="PAS_fold_3"/>
</dbReference>
<feature type="domain" description="PAS" evidence="6">
    <location>
        <begin position="15"/>
        <end position="85"/>
    </location>
</feature>
<dbReference type="EMBL" id="JPQT01000136">
    <property type="protein sequence ID" value="KFE46474.1"/>
    <property type="molecule type" value="Genomic_DNA"/>
</dbReference>
<dbReference type="NCBIfam" id="TIGR00229">
    <property type="entry name" value="sensory_box"/>
    <property type="match status" value="1"/>
</dbReference>
<dbReference type="PATRIC" id="fig|317.174.peg.5135"/>
<dbReference type="Gene3D" id="3.30.450.20">
    <property type="entry name" value="PAS domain"/>
    <property type="match status" value="1"/>
</dbReference>
<dbReference type="SMART" id="SM00086">
    <property type="entry name" value="PAC"/>
    <property type="match status" value="1"/>
</dbReference>
<dbReference type="InterPro" id="IPR036890">
    <property type="entry name" value="HATPase_C_sf"/>
</dbReference>
<dbReference type="EC" id="2.7.13.3" evidence="2"/>
<dbReference type="Pfam" id="PF07568">
    <property type="entry name" value="HisKA_2"/>
    <property type="match status" value="1"/>
</dbReference>
<evidence type="ECO:0000259" key="7">
    <source>
        <dbReference type="PROSITE" id="PS50113"/>
    </source>
</evidence>
<dbReference type="GO" id="GO:0004673">
    <property type="term" value="F:protein histidine kinase activity"/>
    <property type="evidence" value="ECO:0007669"/>
    <property type="project" value="UniProtKB-EC"/>
</dbReference>
<sequence>MTQVNDVPIDPAQLGELEFRELADHAPVMIWRSRPDKHCDWFNERWRSFTGKTQEQLVGYGWVDDVHPEDLEQCMSIYQNAFDARDAYSLSYRLRRADGQYRWLLDNGAPYYRNGEFAGYFGSCIDITDQREMETQQRVLLSELNHRVKNNLQLIISLLQISKLRAKGEEAKTLMQTAITRITGVGAVQDELHRSNTGRIDLADYLPKLARNIINGQRRGPSILCAETQSVQVSLQMASNLGLMLNELMGNAVEHCQGGPDSRIGLHLSLLDDRTAQISVIDDGKGFSAEILAAFSEPKGRRAVNLIDALSQRCKARIVRDNLRPEEGRGARVQLVFVVENLP</sequence>
<evidence type="ECO:0000256" key="2">
    <source>
        <dbReference type="ARBA" id="ARBA00012438"/>
    </source>
</evidence>
<dbReference type="Proteomes" id="UP000028643">
    <property type="component" value="Unassembled WGS sequence"/>
</dbReference>
<dbReference type="InterPro" id="IPR011495">
    <property type="entry name" value="Sig_transdc_His_kin_sub2_dim/P"/>
</dbReference>
<evidence type="ECO:0000313" key="8">
    <source>
        <dbReference type="EMBL" id="KFE46474.1"/>
    </source>
</evidence>
<protein>
    <recommendedName>
        <fullName evidence="2">histidine kinase</fullName>
        <ecNumber evidence="2">2.7.13.3</ecNumber>
    </recommendedName>
</protein>
<comment type="caution">
    <text evidence="8">The sequence shown here is derived from an EMBL/GenBank/DDBJ whole genome shotgun (WGS) entry which is preliminary data.</text>
</comment>
<keyword evidence="3" id="KW-0597">Phosphoprotein</keyword>
<evidence type="ECO:0000256" key="1">
    <source>
        <dbReference type="ARBA" id="ARBA00000085"/>
    </source>
</evidence>
<dbReference type="Pfam" id="PF08447">
    <property type="entry name" value="PAS_3"/>
    <property type="match status" value="1"/>
</dbReference>
<dbReference type="AlphaFoldDB" id="A0A085UTG1"/>
<accession>A0A085UTG1</accession>
<dbReference type="InterPro" id="IPR035965">
    <property type="entry name" value="PAS-like_dom_sf"/>
</dbReference>
<dbReference type="SUPFAM" id="SSF55874">
    <property type="entry name" value="ATPase domain of HSP90 chaperone/DNA topoisomerase II/histidine kinase"/>
    <property type="match status" value="1"/>
</dbReference>
<evidence type="ECO:0000259" key="6">
    <source>
        <dbReference type="PROSITE" id="PS50112"/>
    </source>
</evidence>
<reference evidence="8 9" key="1">
    <citation type="submission" date="2014-07" db="EMBL/GenBank/DDBJ databases">
        <title>Draft Genome Sequences of Environmental Pseudomonas syringae strains.</title>
        <authorList>
            <person name="Baltrus D.A."/>
            <person name="Berge O."/>
            <person name="Morris C."/>
        </authorList>
    </citation>
    <scope>NUCLEOTIDE SEQUENCE [LARGE SCALE GENOMIC DNA]</scope>
    <source>
        <strain evidence="8 9">CEB003</strain>
    </source>
</reference>
<dbReference type="PANTHER" id="PTHR43304">
    <property type="entry name" value="PHYTOCHROME-LIKE PROTEIN CPH1"/>
    <property type="match status" value="1"/>
</dbReference>